<feature type="domain" description="TonB-dependent receptor-like beta-barrel" evidence="14">
    <location>
        <begin position="188"/>
        <end position="596"/>
    </location>
</feature>
<reference evidence="16 17" key="1">
    <citation type="submission" date="2019-11" db="EMBL/GenBank/DDBJ databases">
        <title>Pseudomonas flavidum sp. nov., isolated from Baiyang Lake.</title>
        <authorList>
            <person name="Zhao Y."/>
        </authorList>
    </citation>
    <scope>NUCLEOTIDE SEQUENCE [LARGE SCALE GENOMIC DNA]</scope>
    <source>
        <strain evidence="17">R-22-3 w-18</strain>
    </source>
</reference>
<keyword evidence="7 12" id="KW-0798">TonB box</keyword>
<evidence type="ECO:0000256" key="10">
    <source>
        <dbReference type="ARBA" id="ARBA00023237"/>
    </source>
</evidence>
<evidence type="ECO:0000256" key="1">
    <source>
        <dbReference type="ARBA" id="ARBA00004571"/>
    </source>
</evidence>
<keyword evidence="8" id="KW-0626">Porin</keyword>
<evidence type="ECO:0000313" key="16">
    <source>
        <dbReference type="EMBL" id="MVW75781.1"/>
    </source>
</evidence>
<dbReference type="EMBL" id="WKJZ01000001">
    <property type="protein sequence ID" value="MVW75781.1"/>
    <property type="molecule type" value="Genomic_DNA"/>
</dbReference>
<dbReference type="InterPro" id="IPR037066">
    <property type="entry name" value="Plug_dom_sf"/>
</dbReference>
<dbReference type="CDD" id="cd01347">
    <property type="entry name" value="ligand_gated_channel"/>
    <property type="match status" value="1"/>
</dbReference>
<evidence type="ECO:0000256" key="6">
    <source>
        <dbReference type="ARBA" id="ARBA00023065"/>
    </source>
</evidence>
<dbReference type="AlphaFoldDB" id="A0A6I4KVT4"/>
<keyword evidence="2 11" id="KW-0813">Transport</keyword>
<dbReference type="InterPro" id="IPR036942">
    <property type="entry name" value="Beta-barrel_TonB_sf"/>
</dbReference>
<dbReference type="InterPro" id="IPR000531">
    <property type="entry name" value="Beta-barrel_TonB"/>
</dbReference>
<dbReference type="Gene3D" id="2.170.130.10">
    <property type="entry name" value="TonB-dependent receptor, plug domain"/>
    <property type="match status" value="1"/>
</dbReference>
<evidence type="ECO:0000256" key="5">
    <source>
        <dbReference type="ARBA" id="ARBA00022729"/>
    </source>
</evidence>
<evidence type="ECO:0000256" key="7">
    <source>
        <dbReference type="ARBA" id="ARBA00023077"/>
    </source>
</evidence>
<comment type="similarity">
    <text evidence="11 12">Belongs to the TonB-dependent receptor family.</text>
</comment>
<proteinExistence type="inferred from homology"/>
<evidence type="ECO:0000259" key="15">
    <source>
        <dbReference type="Pfam" id="PF07715"/>
    </source>
</evidence>
<dbReference type="NCBIfam" id="TIGR01779">
    <property type="entry name" value="TonB-B12"/>
    <property type="match status" value="1"/>
</dbReference>
<keyword evidence="10 11" id="KW-0998">Cell outer membrane</keyword>
<organism evidence="16 17">
    <name type="scientific">Pseudomonas xionganensis</name>
    <dbReference type="NCBI Taxonomy" id="2654845"/>
    <lineage>
        <taxon>Bacteria</taxon>
        <taxon>Pseudomonadati</taxon>
        <taxon>Pseudomonadota</taxon>
        <taxon>Gammaproteobacteria</taxon>
        <taxon>Pseudomonadales</taxon>
        <taxon>Pseudomonadaceae</taxon>
        <taxon>Pseudomonas</taxon>
    </lineage>
</organism>
<keyword evidence="17" id="KW-1185">Reference proteome</keyword>
<dbReference type="GO" id="GO:0015288">
    <property type="term" value="F:porin activity"/>
    <property type="evidence" value="ECO:0007669"/>
    <property type="project" value="UniProtKB-KW"/>
</dbReference>
<keyword evidence="16" id="KW-0675">Receptor</keyword>
<feature type="region of interest" description="Disordered" evidence="13">
    <location>
        <begin position="198"/>
        <end position="218"/>
    </location>
</feature>
<dbReference type="InterPro" id="IPR039426">
    <property type="entry name" value="TonB-dep_rcpt-like"/>
</dbReference>
<keyword evidence="3 11" id="KW-1134">Transmembrane beta strand</keyword>
<feature type="domain" description="TonB-dependent receptor plug" evidence="15">
    <location>
        <begin position="46"/>
        <end position="150"/>
    </location>
</feature>
<sequence>MSKSLLQPTALVLCGLSTIVLGQSADPYALQPLLITAARVAQPMERSLAAVTVFDRAQIEQSQATSLPELLQKVPGVSLANNGGPGKSTSVFIRGSNSNHVLVLVDGIKVGSVTSGSAAFQDLPIELIERIEVVRGPRSSLYGSEAIGGVIQIFTRKGQGQGAKPYFSVGAGSHDSYSGSAGVSGGNGPGWYSLGVSSSDSDGINVKPREASGYEPDRDGYRNLSASLRGGYRFASGLELDANLLQAKSHNDYDSVNRTGTAGFGANADNLSKVLGLGARFAPLEPWQVHLQAGRSEDKSDAFQDDAFYSRFDSRRDSFSWQNELSLAAGHQLIIGADYQHDEVSGSTAYAEDSRDNRGYFAQYLGSAGRHDWQLALRRDDDQQFGRQHTGSLAYGFAWSEALRSTLSYGTAFKAPTFNQLYYPGFGNPDLQAETSKSLELGLAGRHAWGHWALNAYRTQIDNLIATVRVNGQSQAQGVDTARIRGVELMLGSELLGWDWQANYSLMSAENRSRRLAADGQSFYGRELNRRPGQQLNLDIDRRFADLSLGASLHVQESTYDDLANQVELDGFVTLDLRAEYRLSPQWRLQSRASNLLDAQYQTAAGFNQPGRGLHFSLRYQAL</sequence>
<dbReference type="PANTHER" id="PTHR30069">
    <property type="entry name" value="TONB-DEPENDENT OUTER MEMBRANE RECEPTOR"/>
    <property type="match status" value="1"/>
</dbReference>
<dbReference type="GO" id="GO:0015420">
    <property type="term" value="F:ABC-type vitamin B12 transporter activity"/>
    <property type="evidence" value="ECO:0007669"/>
    <property type="project" value="InterPro"/>
</dbReference>
<dbReference type="InterPro" id="IPR010101">
    <property type="entry name" value="B12_transptr_BtuB"/>
</dbReference>
<keyword evidence="9 11" id="KW-0472">Membrane</keyword>
<dbReference type="Proteomes" id="UP000429555">
    <property type="component" value="Unassembled WGS sequence"/>
</dbReference>
<dbReference type="Pfam" id="PF00593">
    <property type="entry name" value="TonB_dep_Rec_b-barrel"/>
    <property type="match status" value="1"/>
</dbReference>
<dbReference type="Pfam" id="PF07715">
    <property type="entry name" value="Plug"/>
    <property type="match status" value="1"/>
</dbReference>
<dbReference type="PANTHER" id="PTHR30069:SF53">
    <property type="entry name" value="COLICIN I RECEPTOR-RELATED"/>
    <property type="match status" value="1"/>
</dbReference>
<gene>
    <name evidence="16" type="primary">btuB</name>
    <name evidence="16" type="ORF">GJV18_10665</name>
</gene>
<comment type="subcellular location">
    <subcellularLocation>
        <location evidence="1 11">Cell outer membrane</location>
        <topology evidence="1 11">Multi-pass membrane protein</topology>
    </subcellularLocation>
</comment>
<evidence type="ECO:0000256" key="13">
    <source>
        <dbReference type="SAM" id="MobiDB-lite"/>
    </source>
</evidence>
<name>A0A6I4KVT4_9PSED</name>
<keyword evidence="5" id="KW-0732">Signal</keyword>
<evidence type="ECO:0000256" key="2">
    <source>
        <dbReference type="ARBA" id="ARBA00022448"/>
    </source>
</evidence>
<dbReference type="GO" id="GO:0046930">
    <property type="term" value="C:pore complex"/>
    <property type="evidence" value="ECO:0007669"/>
    <property type="project" value="UniProtKB-KW"/>
</dbReference>
<comment type="caution">
    <text evidence="16">The sequence shown here is derived from an EMBL/GenBank/DDBJ whole genome shotgun (WGS) entry which is preliminary data.</text>
</comment>
<evidence type="ECO:0000313" key="17">
    <source>
        <dbReference type="Proteomes" id="UP000429555"/>
    </source>
</evidence>
<evidence type="ECO:0000256" key="4">
    <source>
        <dbReference type="ARBA" id="ARBA00022692"/>
    </source>
</evidence>
<keyword evidence="6" id="KW-0406">Ion transport</keyword>
<dbReference type="GO" id="GO:0006811">
    <property type="term" value="P:monoatomic ion transport"/>
    <property type="evidence" value="ECO:0007669"/>
    <property type="project" value="UniProtKB-KW"/>
</dbReference>
<evidence type="ECO:0000259" key="14">
    <source>
        <dbReference type="Pfam" id="PF00593"/>
    </source>
</evidence>
<dbReference type="InterPro" id="IPR012910">
    <property type="entry name" value="Plug_dom"/>
</dbReference>
<dbReference type="PROSITE" id="PS52016">
    <property type="entry name" value="TONB_DEPENDENT_REC_3"/>
    <property type="match status" value="1"/>
</dbReference>
<protein>
    <submittedName>
        <fullName evidence="16">TonB-dependent vitamin B12 receptor</fullName>
    </submittedName>
</protein>
<dbReference type="RefSeq" id="WP_160345245.1">
    <property type="nucleotide sequence ID" value="NZ_WKJZ01000001.1"/>
</dbReference>
<dbReference type="SUPFAM" id="SSF56935">
    <property type="entry name" value="Porins"/>
    <property type="match status" value="1"/>
</dbReference>
<accession>A0A6I4KVT4</accession>
<evidence type="ECO:0000256" key="9">
    <source>
        <dbReference type="ARBA" id="ARBA00023136"/>
    </source>
</evidence>
<evidence type="ECO:0000256" key="3">
    <source>
        <dbReference type="ARBA" id="ARBA00022452"/>
    </source>
</evidence>
<dbReference type="GO" id="GO:0009279">
    <property type="term" value="C:cell outer membrane"/>
    <property type="evidence" value="ECO:0007669"/>
    <property type="project" value="UniProtKB-SubCell"/>
</dbReference>
<dbReference type="Gene3D" id="2.40.170.20">
    <property type="entry name" value="TonB-dependent receptor, beta-barrel domain"/>
    <property type="match status" value="1"/>
</dbReference>
<feature type="compositionally biased region" description="Basic and acidic residues" evidence="13">
    <location>
        <begin position="207"/>
        <end position="218"/>
    </location>
</feature>
<evidence type="ECO:0000256" key="11">
    <source>
        <dbReference type="PROSITE-ProRule" id="PRU01360"/>
    </source>
</evidence>
<keyword evidence="4 11" id="KW-0812">Transmembrane</keyword>
<evidence type="ECO:0000256" key="12">
    <source>
        <dbReference type="RuleBase" id="RU003357"/>
    </source>
</evidence>
<evidence type="ECO:0000256" key="8">
    <source>
        <dbReference type="ARBA" id="ARBA00023114"/>
    </source>
</evidence>